<comment type="caution">
    <text evidence="2">The sequence shown here is derived from an EMBL/GenBank/DDBJ whole genome shotgun (WGS) entry which is preliminary data.</text>
</comment>
<evidence type="ECO:0000313" key="2">
    <source>
        <dbReference type="EMBL" id="RNB84510.1"/>
    </source>
</evidence>
<protein>
    <submittedName>
        <fullName evidence="2">DUF4440 domain-containing protein</fullName>
    </submittedName>
</protein>
<evidence type="ECO:0000259" key="1">
    <source>
        <dbReference type="Pfam" id="PF14534"/>
    </source>
</evidence>
<name>A0A3M8D8R5_9BACL</name>
<keyword evidence="3" id="KW-1185">Reference proteome</keyword>
<dbReference type="SUPFAM" id="SSF54427">
    <property type="entry name" value="NTF2-like"/>
    <property type="match status" value="1"/>
</dbReference>
<evidence type="ECO:0000313" key="3">
    <source>
        <dbReference type="Proteomes" id="UP000271031"/>
    </source>
</evidence>
<dbReference type="RefSeq" id="WP_122919793.1">
    <property type="nucleotide sequence ID" value="NZ_RHHQ01000017.1"/>
</dbReference>
<sequence>MEYDLIKSHLLSLERTLLQPDVRKNTEELSRLLADDFKEFGASGRTFSKEHIIESLAHEAIERMVIQAFELKLLAPEIALVTYRIEKLDSRKQSLRSSIWQRHEGSWQMVFHQGTPSAT</sequence>
<dbReference type="Gene3D" id="3.10.450.50">
    <property type="match status" value="1"/>
</dbReference>
<dbReference type="AlphaFoldDB" id="A0A3M8D8R5"/>
<dbReference type="Pfam" id="PF14534">
    <property type="entry name" value="DUF4440"/>
    <property type="match status" value="1"/>
</dbReference>
<feature type="domain" description="DUF4440" evidence="1">
    <location>
        <begin position="10"/>
        <end position="109"/>
    </location>
</feature>
<accession>A0A3M8D8R5</accession>
<gene>
    <name evidence="2" type="ORF">EDM56_20565</name>
</gene>
<dbReference type="InterPro" id="IPR032710">
    <property type="entry name" value="NTF2-like_dom_sf"/>
</dbReference>
<reference evidence="2 3" key="1">
    <citation type="submission" date="2018-10" db="EMBL/GenBank/DDBJ databases">
        <title>Phylogenomics of Brevibacillus.</title>
        <authorList>
            <person name="Dunlap C."/>
        </authorList>
    </citation>
    <scope>NUCLEOTIDE SEQUENCE [LARGE SCALE GENOMIC DNA]</scope>
    <source>
        <strain evidence="2 3">JCM 15716</strain>
    </source>
</reference>
<dbReference type="InterPro" id="IPR027843">
    <property type="entry name" value="DUF4440"/>
</dbReference>
<proteinExistence type="predicted"/>
<dbReference type="EMBL" id="RHHQ01000017">
    <property type="protein sequence ID" value="RNB84510.1"/>
    <property type="molecule type" value="Genomic_DNA"/>
</dbReference>
<dbReference type="OrthoDB" id="121974at2"/>
<organism evidence="2 3">
    <name type="scientific">Brevibacillus fluminis</name>
    <dbReference type="NCBI Taxonomy" id="511487"/>
    <lineage>
        <taxon>Bacteria</taxon>
        <taxon>Bacillati</taxon>
        <taxon>Bacillota</taxon>
        <taxon>Bacilli</taxon>
        <taxon>Bacillales</taxon>
        <taxon>Paenibacillaceae</taxon>
        <taxon>Brevibacillus</taxon>
    </lineage>
</organism>
<dbReference type="Proteomes" id="UP000271031">
    <property type="component" value="Unassembled WGS sequence"/>
</dbReference>